<feature type="compositionally biased region" description="Polar residues" evidence="2">
    <location>
        <begin position="203"/>
        <end position="241"/>
    </location>
</feature>
<dbReference type="InterPro" id="IPR050729">
    <property type="entry name" value="Rho-GAP"/>
</dbReference>
<feature type="region of interest" description="Disordered" evidence="2">
    <location>
        <begin position="203"/>
        <end position="254"/>
    </location>
</feature>
<evidence type="ECO:0000313" key="5">
    <source>
        <dbReference type="Proteomes" id="UP000242875"/>
    </source>
</evidence>
<name>A0A261XWG7_9FUNG</name>
<feature type="compositionally biased region" description="Polar residues" evidence="2">
    <location>
        <begin position="80"/>
        <end position="91"/>
    </location>
</feature>
<dbReference type="SMART" id="SM00324">
    <property type="entry name" value="RhoGAP"/>
    <property type="match status" value="1"/>
</dbReference>
<feature type="region of interest" description="Disordered" evidence="2">
    <location>
        <begin position="74"/>
        <end position="93"/>
    </location>
</feature>
<feature type="region of interest" description="Disordered" evidence="2">
    <location>
        <begin position="862"/>
        <end position="907"/>
    </location>
</feature>
<comment type="caution">
    <text evidence="4">The sequence shown here is derived from an EMBL/GenBank/DDBJ whole genome shotgun (WGS) entry which is preliminary data.</text>
</comment>
<feature type="compositionally biased region" description="Polar residues" evidence="2">
    <location>
        <begin position="825"/>
        <end position="838"/>
    </location>
</feature>
<feature type="region of interest" description="Disordered" evidence="2">
    <location>
        <begin position="811"/>
        <end position="849"/>
    </location>
</feature>
<dbReference type="InterPro" id="IPR008936">
    <property type="entry name" value="Rho_GTPase_activation_prot"/>
</dbReference>
<dbReference type="PROSITE" id="PS50238">
    <property type="entry name" value="RHOGAP"/>
    <property type="match status" value="1"/>
</dbReference>
<dbReference type="GO" id="GO:0005096">
    <property type="term" value="F:GTPase activator activity"/>
    <property type="evidence" value="ECO:0007669"/>
    <property type="project" value="UniProtKB-KW"/>
</dbReference>
<evidence type="ECO:0000313" key="4">
    <source>
        <dbReference type="EMBL" id="OZJ02709.1"/>
    </source>
</evidence>
<feature type="region of interest" description="Disordered" evidence="2">
    <location>
        <begin position="924"/>
        <end position="981"/>
    </location>
</feature>
<feature type="compositionally biased region" description="Polar residues" evidence="2">
    <location>
        <begin position="889"/>
        <end position="905"/>
    </location>
</feature>
<reference evidence="4 5" key="1">
    <citation type="journal article" date="2017" name="Mycologia">
        <title>Bifiguratus adelaidae, gen. et sp. nov., a new member of Mucoromycotina in endophytic and soil-dwelling habitats.</title>
        <authorList>
            <person name="Torres-Cruz T.J."/>
            <person name="Billingsley Tobias T.L."/>
            <person name="Almatruk M."/>
            <person name="Hesse C."/>
            <person name="Kuske C.R."/>
            <person name="Desiro A."/>
            <person name="Benucci G.M."/>
            <person name="Bonito G."/>
            <person name="Stajich J.E."/>
            <person name="Dunlap C."/>
            <person name="Arnold A.E."/>
            <person name="Porras-Alfaro A."/>
        </authorList>
    </citation>
    <scope>NUCLEOTIDE SEQUENCE [LARGE SCALE GENOMIC DNA]</scope>
    <source>
        <strain evidence="4 5">AZ0501</strain>
    </source>
</reference>
<dbReference type="InterPro" id="IPR027267">
    <property type="entry name" value="AH/BAR_dom_sf"/>
</dbReference>
<feature type="region of interest" description="Disordered" evidence="2">
    <location>
        <begin position="705"/>
        <end position="782"/>
    </location>
</feature>
<dbReference type="EMBL" id="MVBO01000131">
    <property type="protein sequence ID" value="OZJ02709.1"/>
    <property type="molecule type" value="Genomic_DNA"/>
</dbReference>
<sequence>MSAQQRRSHRASVSSEAEEDLLRMDAQAEYIKQAMKWTIDDLSNTINYFRERMEIEDSYQKALDRLAAKQPLPGIIDGTLGSSQPVPQGSNPLPPAEYHQFTKLETTNRAAWQQLVEYTRNLSWMRSDLIGNLKVEQEILTQFKTSLEETRRTVKTQLKDNNDAYRDMRLQVLPKLQRQYELKCRELDAALTNLNQVTGHANSQSASLTNLSASSPATTSSEHSADTRFSQEFQRGSESLSPQMPPPKPTQPDKRIDKFMSKVVSMSSQLSQSAAAAGGGVGVNDAQKQNVRVAKIKKEVAEADSDYRKAIQKLEDLRLIQASVMETGLQMMDSSMTEKSGRTKKSHENWIRSEMQLIGLQQQSTEAMSAWVDVMAPTADTDVFKERFRRARSHRLAPIYYRNYFSGDCKDMIFGIPLTDYARTHKRTVPLIVLKCIHFVESMGGLDREGLYRISGRQATTDKLKLDFERDEEGLVFGENGVTDDVMAVANILKVYLRELPEPLFPFSIEARSKYSHIDDENARVAALEQKLSSLPDAKIDTLNVISEHLKNVIRHSSQNKMNMSNLSIVFAPAIFQDHLTAGTAVEYMHDRVFDDLIMNHDRLFRKIDITSLLTTVPPFSRLAAVPPMPAGPAPMVFKSAGLPRNNSTIPSSNSATLNRVASLHMGHNTVPARQSSLKRTGSIRKDFMSPRRDEVRRSLENNAFRNPALDGNPDMPWLNALTPTGHEDPRGLQPIFPASAPYNGLTTPSAYYGPPPLDPVQGHSGQFSAGHQSKPSDGSVVSLTQAFSGGLNIEGHEPIVHSTSLALQAPFTPSEIPGPEESGKPSTNGPPQDNNSFPRPVAKRQASLRHAAQVFSYNTAAVPPLPQHPSHPQIQVELPSQPEAPVPGSNSTAVKRPNPRTSSRLIEPGSALNLNEVKIDGQYRPNMNLGSTHVEQDHSSKTAVPADAPPTSPSQTSGAPQLPEIASISPRSSNTIDRDDQEVAAGLMEEMWAELEKDHSNA</sequence>
<accession>A0A261XWG7</accession>
<feature type="domain" description="Rho-GAP" evidence="3">
    <location>
        <begin position="416"/>
        <end position="605"/>
    </location>
</feature>
<dbReference type="GO" id="GO:0005737">
    <property type="term" value="C:cytoplasm"/>
    <property type="evidence" value="ECO:0007669"/>
    <property type="project" value="TreeGrafter"/>
</dbReference>
<evidence type="ECO:0000256" key="2">
    <source>
        <dbReference type="SAM" id="MobiDB-lite"/>
    </source>
</evidence>
<dbReference type="SUPFAM" id="SSF103657">
    <property type="entry name" value="BAR/IMD domain-like"/>
    <property type="match status" value="1"/>
</dbReference>
<dbReference type="InterPro" id="IPR000198">
    <property type="entry name" value="RhoGAP_dom"/>
</dbReference>
<keyword evidence="1" id="KW-0343">GTPase activation</keyword>
<dbReference type="OrthoDB" id="79452at2759"/>
<proteinExistence type="predicted"/>
<feature type="compositionally biased region" description="Polar residues" evidence="2">
    <location>
        <begin position="764"/>
        <end position="782"/>
    </location>
</feature>
<dbReference type="PANTHER" id="PTHR23176:SF134">
    <property type="entry name" value="RHO-TYPE GTPASE-ACTIVATING PROTEIN"/>
    <property type="match status" value="1"/>
</dbReference>
<organism evidence="4 5">
    <name type="scientific">Bifiguratus adelaidae</name>
    <dbReference type="NCBI Taxonomy" id="1938954"/>
    <lineage>
        <taxon>Eukaryota</taxon>
        <taxon>Fungi</taxon>
        <taxon>Fungi incertae sedis</taxon>
        <taxon>Mucoromycota</taxon>
        <taxon>Mucoromycotina</taxon>
        <taxon>Endogonomycetes</taxon>
        <taxon>Endogonales</taxon>
        <taxon>Endogonales incertae sedis</taxon>
        <taxon>Bifiguratus</taxon>
    </lineage>
</organism>
<evidence type="ECO:0000259" key="3">
    <source>
        <dbReference type="PROSITE" id="PS50238"/>
    </source>
</evidence>
<dbReference type="AlphaFoldDB" id="A0A261XWG7"/>
<dbReference type="GO" id="GO:0007165">
    <property type="term" value="P:signal transduction"/>
    <property type="evidence" value="ECO:0007669"/>
    <property type="project" value="InterPro"/>
</dbReference>
<dbReference type="PANTHER" id="PTHR23176">
    <property type="entry name" value="RHO/RAC/CDC GTPASE-ACTIVATING PROTEIN"/>
    <property type="match status" value="1"/>
</dbReference>
<gene>
    <name evidence="4" type="ORF">BZG36_03854</name>
</gene>
<dbReference type="Pfam" id="PF00620">
    <property type="entry name" value="RhoGAP"/>
    <property type="match status" value="1"/>
</dbReference>
<dbReference type="Gene3D" id="1.10.555.10">
    <property type="entry name" value="Rho GTPase activation protein"/>
    <property type="match status" value="1"/>
</dbReference>
<keyword evidence="5" id="KW-1185">Reference proteome</keyword>
<dbReference type="SUPFAM" id="SSF48350">
    <property type="entry name" value="GTPase activation domain, GAP"/>
    <property type="match status" value="1"/>
</dbReference>
<dbReference type="Proteomes" id="UP000242875">
    <property type="component" value="Unassembled WGS sequence"/>
</dbReference>
<evidence type="ECO:0000256" key="1">
    <source>
        <dbReference type="ARBA" id="ARBA00022468"/>
    </source>
</evidence>
<protein>
    <recommendedName>
        <fullName evidence="3">Rho-GAP domain-containing protein</fullName>
    </recommendedName>
</protein>
<dbReference type="Gene3D" id="1.20.1270.60">
    <property type="entry name" value="Arfaptin homology (AH) domain/BAR domain"/>
    <property type="match status" value="1"/>
</dbReference>